<dbReference type="Proteomes" id="UP000035337">
    <property type="component" value="Chromosome"/>
</dbReference>
<proteinExistence type="predicted"/>
<protein>
    <submittedName>
        <fullName evidence="1">Uncharacterized protein</fullName>
    </submittedName>
</protein>
<dbReference type="EMBL" id="CP009498">
    <property type="protein sequence ID" value="AKL97634.1"/>
    <property type="molecule type" value="Genomic_DNA"/>
</dbReference>
<name>A0A0G3WJG2_9BACT</name>
<sequence>MKLTTKTIDYKVKSDTKCHPVMLFIRSSSTAACTVVSKYGGIQVY</sequence>
<keyword evidence="2" id="KW-1185">Reference proteome</keyword>
<accession>A0A0G3WJG2</accession>
<dbReference type="AlphaFoldDB" id="A0A0G3WJG2"/>
<dbReference type="KEGG" id="epo:Epro_0255"/>
<evidence type="ECO:0000313" key="2">
    <source>
        <dbReference type="Proteomes" id="UP000035337"/>
    </source>
</evidence>
<organism evidence="1 2">
    <name type="scientific">Endomicrobium proavitum</name>
    <dbReference type="NCBI Taxonomy" id="1408281"/>
    <lineage>
        <taxon>Bacteria</taxon>
        <taxon>Pseudomonadati</taxon>
        <taxon>Elusimicrobiota</taxon>
        <taxon>Endomicrobiia</taxon>
        <taxon>Endomicrobiales</taxon>
        <taxon>Endomicrobiaceae</taxon>
        <taxon>Endomicrobium</taxon>
    </lineage>
</organism>
<dbReference type="STRING" id="1408281.Epro_0255"/>
<reference evidence="1 2" key="1">
    <citation type="submission" date="2014-09" db="EMBL/GenBank/DDBJ databases">
        <title>Complete genome sequence of Endomicrobium proavitum.</title>
        <authorList>
            <person name="Zheng H."/>
        </authorList>
    </citation>
    <scope>NUCLEOTIDE SEQUENCE [LARGE SCALE GENOMIC DNA]</scope>
    <source>
        <strain evidence="1 2">Rsa215</strain>
    </source>
</reference>
<evidence type="ECO:0000313" key="1">
    <source>
        <dbReference type="EMBL" id="AKL97634.1"/>
    </source>
</evidence>
<gene>
    <name evidence="1" type="ORF">Epro_0255</name>
</gene>